<keyword evidence="2" id="KW-1185">Reference proteome</keyword>
<dbReference type="EMBL" id="MU857620">
    <property type="protein sequence ID" value="KAK4249702.1"/>
    <property type="molecule type" value="Genomic_DNA"/>
</dbReference>
<sequence length="338" mass="37477">MAIQGEITDDPHPLLSALREQGYVILRSVLSPSELAALRSAASRLTATARSGGWPHVRVVGKQFPPWDASLVREGRAGIWGMQHLLHPDLPVGEAEAGEEEDTRAVFARLYFHERLLTVARELLSIPSSSEDGRGEEQGEEGKLTMELFNMLVRPSGPGVSEDEPFALRWHRDDIPATATAEEEAARLKKPGEPYVHAQWNLPLYDDDSLVVVPGSHARPRTDAERAAGPYEEHIPGQITVELKAGNVVFYDNNILHRGVYDVKKERMTLHGSVGHVEGSQERARNVLQHGVGQWVDRCDFSVLGEGKQRRTAEAMRRRLVQLGRENEGKDVGFSLDG</sequence>
<reference evidence="1" key="1">
    <citation type="journal article" date="2023" name="Mol. Phylogenet. Evol.">
        <title>Genome-scale phylogeny and comparative genomics of the fungal order Sordariales.</title>
        <authorList>
            <person name="Hensen N."/>
            <person name="Bonometti L."/>
            <person name="Westerberg I."/>
            <person name="Brannstrom I.O."/>
            <person name="Guillou S."/>
            <person name="Cros-Aarteil S."/>
            <person name="Calhoun S."/>
            <person name="Haridas S."/>
            <person name="Kuo A."/>
            <person name="Mondo S."/>
            <person name="Pangilinan J."/>
            <person name="Riley R."/>
            <person name="LaButti K."/>
            <person name="Andreopoulos B."/>
            <person name="Lipzen A."/>
            <person name="Chen C."/>
            <person name="Yan M."/>
            <person name="Daum C."/>
            <person name="Ng V."/>
            <person name="Clum A."/>
            <person name="Steindorff A."/>
            <person name="Ohm R.A."/>
            <person name="Martin F."/>
            <person name="Silar P."/>
            <person name="Natvig D.O."/>
            <person name="Lalanne C."/>
            <person name="Gautier V."/>
            <person name="Ament-Velasquez S.L."/>
            <person name="Kruys A."/>
            <person name="Hutchinson M.I."/>
            <person name="Powell A.J."/>
            <person name="Barry K."/>
            <person name="Miller A.N."/>
            <person name="Grigoriev I.V."/>
            <person name="Debuchy R."/>
            <person name="Gladieux P."/>
            <person name="Hiltunen Thoren M."/>
            <person name="Johannesson H."/>
        </authorList>
    </citation>
    <scope>NUCLEOTIDE SEQUENCE</scope>
    <source>
        <strain evidence="1">CBS 359.72</strain>
    </source>
</reference>
<dbReference type="Proteomes" id="UP001303647">
    <property type="component" value="Unassembled WGS sequence"/>
</dbReference>
<protein>
    <recommendedName>
        <fullName evidence="3">Phytanoyl-CoA dioxygenase</fullName>
    </recommendedName>
</protein>
<evidence type="ECO:0008006" key="3">
    <source>
        <dbReference type="Google" id="ProtNLM"/>
    </source>
</evidence>
<dbReference type="SUPFAM" id="SSF51197">
    <property type="entry name" value="Clavaminate synthase-like"/>
    <property type="match status" value="1"/>
</dbReference>
<dbReference type="AlphaFoldDB" id="A0AAN7CZ10"/>
<accession>A0AAN7CZ10</accession>
<comment type="caution">
    <text evidence="1">The sequence shown here is derived from an EMBL/GenBank/DDBJ whole genome shotgun (WGS) entry which is preliminary data.</text>
</comment>
<name>A0AAN7CZ10_9PEZI</name>
<evidence type="ECO:0000313" key="2">
    <source>
        <dbReference type="Proteomes" id="UP001303647"/>
    </source>
</evidence>
<gene>
    <name evidence="1" type="ORF">C7999DRAFT_29760</name>
</gene>
<dbReference type="Gene3D" id="2.60.120.620">
    <property type="entry name" value="q2cbj1_9rhob like domain"/>
    <property type="match status" value="1"/>
</dbReference>
<reference evidence="1" key="2">
    <citation type="submission" date="2023-05" db="EMBL/GenBank/DDBJ databases">
        <authorList>
            <consortium name="Lawrence Berkeley National Laboratory"/>
            <person name="Steindorff A."/>
            <person name="Hensen N."/>
            <person name="Bonometti L."/>
            <person name="Westerberg I."/>
            <person name="Brannstrom I.O."/>
            <person name="Guillou S."/>
            <person name="Cros-Aarteil S."/>
            <person name="Calhoun S."/>
            <person name="Haridas S."/>
            <person name="Kuo A."/>
            <person name="Mondo S."/>
            <person name="Pangilinan J."/>
            <person name="Riley R."/>
            <person name="Labutti K."/>
            <person name="Andreopoulos B."/>
            <person name="Lipzen A."/>
            <person name="Chen C."/>
            <person name="Yanf M."/>
            <person name="Daum C."/>
            <person name="Ng V."/>
            <person name="Clum A."/>
            <person name="Ohm R."/>
            <person name="Martin F."/>
            <person name="Silar P."/>
            <person name="Natvig D."/>
            <person name="Lalanne C."/>
            <person name="Gautier V."/>
            <person name="Ament-Velasquez S.L."/>
            <person name="Kruys A."/>
            <person name="Hutchinson M.I."/>
            <person name="Powell A.J."/>
            <person name="Barry K."/>
            <person name="Miller A.N."/>
            <person name="Grigoriev I.V."/>
            <person name="Debuchy R."/>
            <person name="Gladieux P."/>
            <person name="Thoren M.H."/>
            <person name="Johannesson H."/>
        </authorList>
    </citation>
    <scope>NUCLEOTIDE SEQUENCE</scope>
    <source>
        <strain evidence="1">CBS 359.72</strain>
    </source>
</reference>
<dbReference type="PANTHER" id="PTHR40470">
    <property type="entry name" value="PHYTANOYL-COA DIOXYGENASE FAMILY PROTEIN (AFU_ORTHOLOGUE AFUA_2G15850)"/>
    <property type="match status" value="1"/>
</dbReference>
<evidence type="ECO:0000313" key="1">
    <source>
        <dbReference type="EMBL" id="KAK4249702.1"/>
    </source>
</evidence>
<dbReference type="PANTHER" id="PTHR40470:SF1">
    <property type="entry name" value="PHYTANOYL-COA DIOXYGENASE FAMILY PROTEIN (AFU_ORTHOLOGUE AFUA_2G15850)"/>
    <property type="match status" value="1"/>
</dbReference>
<dbReference type="Pfam" id="PF05721">
    <property type="entry name" value="PhyH"/>
    <property type="match status" value="1"/>
</dbReference>
<dbReference type="InterPro" id="IPR008775">
    <property type="entry name" value="Phytyl_CoA_dOase-like"/>
</dbReference>
<proteinExistence type="predicted"/>
<organism evidence="1 2">
    <name type="scientific">Corynascus novoguineensis</name>
    <dbReference type="NCBI Taxonomy" id="1126955"/>
    <lineage>
        <taxon>Eukaryota</taxon>
        <taxon>Fungi</taxon>
        <taxon>Dikarya</taxon>
        <taxon>Ascomycota</taxon>
        <taxon>Pezizomycotina</taxon>
        <taxon>Sordariomycetes</taxon>
        <taxon>Sordariomycetidae</taxon>
        <taxon>Sordariales</taxon>
        <taxon>Chaetomiaceae</taxon>
        <taxon>Corynascus</taxon>
    </lineage>
</organism>